<reference evidence="1 2" key="1">
    <citation type="submission" date="2019-11" db="EMBL/GenBank/DDBJ databases">
        <authorList>
            <person name="Jiao W.-B."/>
            <person name="Schneeberger K."/>
        </authorList>
    </citation>
    <scope>NUCLEOTIDE SEQUENCE [LARGE SCALE GENOMIC DNA]</scope>
    <source>
        <strain evidence="2">cv. An-1</strain>
    </source>
</reference>
<sequence length="61" mass="6608">MQRITEEAVEENCSSEQAACRGSDEVAEGIVAGDLCATRGTEEEEPIRTTLATMYTEIIQA</sequence>
<dbReference type="AlphaFoldDB" id="A0A654EFJ3"/>
<organism evidence="1 2">
    <name type="scientific">Arabidopsis thaliana</name>
    <name type="common">Mouse-ear cress</name>
    <dbReference type="NCBI Taxonomy" id="3702"/>
    <lineage>
        <taxon>Eukaryota</taxon>
        <taxon>Viridiplantae</taxon>
        <taxon>Streptophyta</taxon>
        <taxon>Embryophyta</taxon>
        <taxon>Tracheophyta</taxon>
        <taxon>Spermatophyta</taxon>
        <taxon>Magnoliopsida</taxon>
        <taxon>eudicotyledons</taxon>
        <taxon>Gunneridae</taxon>
        <taxon>Pentapetalae</taxon>
        <taxon>rosids</taxon>
        <taxon>malvids</taxon>
        <taxon>Brassicales</taxon>
        <taxon>Brassicaceae</taxon>
        <taxon>Camelineae</taxon>
        <taxon>Arabidopsis</taxon>
    </lineage>
</organism>
<gene>
    <name evidence="1" type="ORF">AN1_LOCUS3587</name>
</gene>
<accession>A0A654EFJ3</accession>
<proteinExistence type="predicted"/>
<dbReference type="EMBL" id="CACRSJ010000104">
    <property type="protein sequence ID" value="VYS48103.1"/>
    <property type="molecule type" value="Genomic_DNA"/>
</dbReference>
<protein>
    <submittedName>
        <fullName evidence="1">Uncharacterized protein</fullName>
    </submittedName>
</protein>
<evidence type="ECO:0000313" key="1">
    <source>
        <dbReference type="EMBL" id="VYS48103.1"/>
    </source>
</evidence>
<name>A0A654EFJ3_ARATH</name>
<dbReference type="Proteomes" id="UP000426265">
    <property type="component" value="Unassembled WGS sequence"/>
</dbReference>
<evidence type="ECO:0000313" key="2">
    <source>
        <dbReference type="Proteomes" id="UP000426265"/>
    </source>
</evidence>